<keyword evidence="3" id="KW-1185">Reference proteome</keyword>
<protein>
    <submittedName>
        <fullName evidence="2">Uncharacterized protein</fullName>
    </submittedName>
</protein>
<accession>A0ABQ4YVV8</accession>
<evidence type="ECO:0000256" key="1">
    <source>
        <dbReference type="SAM" id="MobiDB-lite"/>
    </source>
</evidence>
<evidence type="ECO:0000313" key="2">
    <source>
        <dbReference type="EMBL" id="GJS81958.1"/>
    </source>
</evidence>
<dbReference type="EMBL" id="BQNB010010787">
    <property type="protein sequence ID" value="GJS81958.1"/>
    <property type="molecule type" value="Genomic_DNA"/>
</dbReference>
<organism evidence="2 3">
    <name type="scientific">Tanacetum coccineum</name>
    <dbReference type="NCBI Taxonomy" id="301880"/>
    <lineage>
        <taxon>Eukaryota</taxon>
        <taxon>Viridiplantae</taxon>
        <taxon>Streptophyta</taxon>
        <taxon>Embryophyta</taxon>
        <taxon>Tracheophyta</taxon>
        <taxon>Spermatophyta</taxon>
        <taxon>Magnoliopsida</taxon>
        <taxon>eudicotyledons</taxon>
        <taxon>Gunneridae</taxon>
        <taxon>Pentapetalae</taxon>
        <taxon>asterids</taxon>
        <taxon>campanulids</taxon>
        <taxon>Asterales</taxon>
        <taxon>Asteraceae</taxon>
        <taxon>Asteroideae</taxon>
        <taxon>Anthemideae</taxon>
        <taxon>Anthemidinae</taxon>
        <taxon>Tanacetum</taxon>
    </lineage>
</organism>
<evidence type="ECO:0000313" key="3">
    <source>
        <dbReference type="Proteomes" id="UP001151760"/>
    </source>
</evidence>
<reference evidence="2" key="1">
    <citation type="journal article" date="2022" name="Int. J. Mol. Sci.">
        <title>Draft Genome of Tanacetum Coccineum: Genomic Comparison of Closely Related Tanacetum-Family Plants.</title>
        <authorList>
            <person name="Yamashiro T."/>
            <person name="Shiraishi A."/>
            <person name="Nakayama K."/>
            <person name="Satake H."/>
        </authorList>
    </citation>
    <scope>NUCLEOTIDE SEQUENCE</scope>
</reference>
<sequence>MLWLTLGLGQQRNCLAGFAGVRDVLSTTGFKPIDGKTLRKLSKCHKPLDDNTYTENFYVSQTFPNKDLIKDMVTKILVRTRRELYLTRNDKERVRAECRGIVPVFSNSGPNEDRLGDGPSGSQSKASGLDSTKKKTKNGGDIKKKAVVDTLKCPWLLHYVKPKGESSWYCRVFKDTHACLQSKNVRKCTASFLSREIEVTIKPNPKIPLGTLKEQLQKKYEIRVSKQKVFRAKQMAEHKVHGDHITQYTQLRQYV</sequence>
<feature type="region of interest" description="Disordered" evidence="1">
    <location>
        <begin position="105"/>
        <end position="141"/>
    </location>
</feature>
<proteinExistence type="predicted"/>
<dbReference type="Proteomes" id="UP001151760">
    <property type="component" value="Unassembled WGS sequence"/>
</dbReference>
<dbReference type="PANTHER" id="PTHR31973:SF190">
    <property type="entry name" value="MULE TRANSPOSASE DOMAIN-CONTAINING PROTEIN"/>
    <property type="match status" value="1"/>
</dbReference>
<feature type="compositionally biased region" description="Polar residues" evidence="1">
    <location>
        <begin position="120"/>
        <end position="130"/>
    </location>
</feature>
<reference evidence="2" key="2">
    <citation type="submission" date="2022-01" db="EMBL/GenBank/DDBJ databases">
        <authorList>
            <person name="Yamashiro T."/>
            <person name="Shiraishi A."/>
            <person name="Satake H."/>
            <person name="Nakayama K."/>
        </authorList>
    </citation>
    <scope>NUCLEOTIDE SEQUENCE</scope>
</reference>
<comment type="caution">
    <text evidence="2">The sequence shown here is derived from an EMBL/GenBank/DDBJ whole genome shotgun (WGS) entry which is preliminary data.</text>
</comment>
<dbReference type="PANTHER" id="PTHR31973">
    <property type="entry name" value="POLYPROTEIN, PUTATIVE-RELATED"/>
    <property type="match status" value="1"/>
</dbReference>
<gene>
    <name evidence="2" type="ORF">Tco_0748499</name>
</gene>
<name>A0ABQ4YVV8_9ASTR</name>